<organism evidence="2 3">
    <name type="scientific">Callosobruchus maculatus</name>
    <name type="common">Southern cowpea weevil</name>
    <name type="synonym">Pulse bruchid</name>
    <dbReference type="NCBI Taxonomy" id="64391"/>
    <lineage>
        <taxon>Eukaryota</taxon>
        <taxon>Metazoa</taxon>
        <taxon>Ecdysozoa</taxon>
        <taxon>Arthropoda</taxon>
        <taxon>Hexapoda</taxon>
        <taxon>Insecta</taxon>
        <taxon>Pterygota</taxon>
        <taxon>Neoptera</taxon>
        <taxon>Endopterygota</taxon>
        <taxon>Coleoptera</taxon>
        <taxon>Polyphaga</taxon>
        <taxon>Cucujiformia</taxon>
        <taxon>Chrysomeloidea</taxon>
        <taxon>Chrysomelidae</taxon>
        <taxon>Bruchinae</taxon>
        <taxon>Bruchini</taxon>
        <taxon>Callosobruchus</taxon>
    </lineage>
</organism>
<evidence type="ECO:0000313" key="2">
    <source>
        <dbReference type="EMBL" id="VEN43505.1"/>
    </source>
</evidence>
<feature type="compositionally biased region" description="Polar residues" evidence="1">
    <location>
        <begin position="107"/>
        <end position="124"/>
    </location>
</feature>
<evidence type="ECO:0000313" key="3">
    <source>
        <dbReference type="Proteomes" id="UP000410492"/>
    </source>
</evidence>
<sequence>MDNIKMKDIFEIDRESGRLIPLPIKWSNTEKKSGEKATTKPKQVFDLKPLRLTAADFEEHQPRAKKMKVESKSVRKGLFTAAGHKLPHHRYSAVPTAVPRRSVISGKLTSTSRNQEQNRQSSIMASPLLDLESCEEQLLKKPGYNFQSPREPRYEFTQNQNVNPPKSAKNSPISAMCNLLQNAGISSTKKLPRLNNIPSSALKEIIEMENTEYEKLESTQTEELTELKRMIEVHLQLVESLMDIKHKKENEFMRTQKKTSREIRMV</sequence>
<dbReference type="OrthoDB" id="6784536at2759"/>
<evidence type="ECO:0000256" key="1">
    <source>
        <dbReference type="SAM" id="MobiDB-lite"/>
    </source>
</evidence>
<accession>A0A653C6N7</accession>
<gene>
    <name evidence="2" type="ORF">CALMAC_LOCUS6635</name>
</gene>
<dbReference type="AlphaFoldDB" id="A0A653C6N7"/>
<dbReference type="EMBL" id="CAACVG010007078">
    <property type="protein sequence ID" value="VEN43505.1"/>
    <property type="molecule type" value="Genomic_DNA"/>
</dbReference>
<feature type="region of interest" description="Disordered" evidence="1">
    <location>
        <begin position="107"/>
        <end position="127"/>
    </location>
</feature>
<protein>
    <submittedName>
        <fullName evidence="2">Uncharacterized protein</fullName>
    </submittedName>
</protein>
<keyword evidence="3" id="KW-1185">Reference proteome</keyword>
<feature type="non-terminal residue" evidence="2">
    <location>
        <position position="266"/>
    </location>
</feature>
<name>A0A653C6N7_CALMS</name>
<reference evidence="2 3" key="1">
    <citation type="submission" date="2019-01" db="EMBL/GenBank/DDBJ databases">
        <authorList>
            <person name="Sayadi A."/>
        </authorList>
    </citation>
    <scope>NUCLEOTIDE SEQUENCE [LARGE SCALE GENOMIC DNA]</scope>
</reference>
<proteinExistence type="predicted"/>
<dbReference type="Proteomes" id="UP000410492">
    <property type="component" value="Unassembled WGS sequence"/>
</dbReference>